<name>A0AAV5U5C1_9BILA</name>
<evidence type="ECO:0000313" key="3">
    <source>
        <dbReference type="Proteomes" id="UP001432027"/>
    </source>
</evidence>
<dbReference type="Proteomes" id="UP001432027">
    <property type="component" value="Unassembled WGS sequence"/>
</dbReference>
<protein>
    <submittedName>
        <fullName evidence="2">Uncharacterized protein</fullName>
    </submittedName>
</protein>
<keyword evidence="1" id="KW-0732">Signal</keyword>
<evidence type="ECO:0000256" key="1">
    <source>
        <dbReference type="SAM" id="SignalP"/>
    </source>
</evidence>
<organism evidence="2 3">
    <name type="scientific">Pristionchus entomophagus</name>
    <dbReference type="NCBI Taxonomy" id="358040"/>
    <lineage>
        <taxon>Eukaryota</taxon>
        <taxon>Metazoa</taxon>
        <taxon>Ecdysozoa</taxon>
        <taxon>Nematoda</taxon>
        <taxon>Chromadorea</taxon>
        <taxon>Rhabditida</taxon>
        <taxon>Rhabditina</taxon>
        <taxon>Diplogasteromorpha</taxon>
        <taxon>Diplogasteroidea</taxon>
        <taxon>Neodiplogasteridae</taxon>
        <taxon>Pristionchus</taxon>
    </lineage>
</organism>
<keyword evidence="3" id="KW-1185">Reference proteome</keyword>
<feature type="non-terminal residue" evidence="2">
    <location>
        <position position="1"/>
    </location>
</feature>
<evidence type="ECO:0000313" key="2">
    <source>
        <dbReference type="EMBL" id="GMT01619.1"/>
    </source>
</evidence>
<gene>
    <name evidence="2" type="ORF">PENTCL1PPCAC_23793</name>
</gene>
<accession>A0AAV5U5C1</accession>
<reference evidence="2" key="1">
    <citation type="submission" date="2023-10" db="EMBL/GenBank/DDBJ databases">
        <title>Genome assembly of Pristionchus species.</title>
        <authorList>
            <person name="Yoshida K."/>
            <person name="Sommer R.J."/>
        </authorList>
    </citation>
    <scope>NUCLEOTIDE SEQUENCE</scope>
    <source>
        <strain evidence="2">RS0144</strain>
    </source>
</reference>
<feature type="non-terminal residue" evidence="2">
    <location>
        <position position="76"/>
    </location>
</feature>
<sequence>VSPSLHHHLSSTASSLVLVLITMLSPVLSSSFHPVSSSTLEGKTTVLTQGGNWRLRVEQRETRPGLGFEGSMSLVD</sequence>
<proteinExistence type="predicted"/>
<comment type="caution">
    <text evidence="2">The sequence shown here is derived from an EMBL/GenBank/DDBJ whole genome shotgun (WGS) entry which is preliminary data.</text>
</comment>
<feature type="signal peptide" evidence="1">
    <location>
        <begin position="1"/>
        <end position="29"/>
    </location>
</feature>
<feature type="chain" id="PRO_5043910426" evidence="1">
    <location>
        <begin position="30"/>
        <end position="76"/>
    </location>
</feature>
<dbReference type="AlphaFoldDB" id="A0AAV5U5C1"/>
<dbReference type="EMBL" id="BTSX01000005">
    <property type="protein sequence ID" value="GMT01619.1"/>
    <property type="molecule type" value="Genomic_DNA"/>
</dbReference>